<dbReference type="InterPro" id="IPR050156">
    <property type="entry name" value="TC-AMP_synthase_SUA5"/>
</dbReference>
<feature type="domain" description="YrdC-like" evidence="12">
    <location>
        <begin position="10"/>
        <end position="202"/>
    </location>
</feature>
<comment type="similarity">
    <text evidence="2">Belongs to the SUA5 family.</text>
</comment>
<name>A0A0M2PZ75_PROHO</name>
<dbReference type="STRING" id="317619.GCA_000332315_04036"/>
<evidence type="ECO:0000256" key="2">
    <source>
        <dbReference type="ARBA" id="ARBA00007663"/>
    </source>
</evidence>
<dbReference type="RefSeq" id="WP_044077118.1">
    <property type="nucleotide sequence ID" value="NZ_KB235941.1"/>
</dbReference>
<evidence type="ECO:0000256" key="7">
    <source>
        <dbReference type="ARBA" id="ARBA00022695"/>
    </source>
</evidence>
<accession>A0A0M2PZ75</accession>
<evidence type="ECO:0000256" key="9">
    <source>
        <dbReference type="ARBA" id="ARBA00022840"/>
    </source>
</evidence>
<dbReference type="PANTHER" id="PTHR17490">
    <property type="entry name" value="SUA5"/>
    <property type="match status" value="1"/>
</dbReference>
<dbReference type="eggNOG" id="COG0009">
    <property type="taxonomic scope" value="Bacteria"/>
</dbReference>
<dbReference type="InterPro" id="IPR006070">
    <property type="entry name" value="Sua5-like_dom"/>
</dbReference>
<evidence type="ECO:0000256" key="10">
    <source>
        <dbReference type="ARBA" id="ARBA00029774"/>
    </source>
</evidence>
<organism evidence="13 14">
    <name type="scientific">Prochlorothrix hollandica PCC 9006 = CALU 1027</name>
    <dbReference type="NCBI Taxonomy" id="317619"/>
    <lineage>
        <taxon>Bacteria</taxon>
        <taxon>Bacillati</taxon>
        <taxon>Cyanobacteriota</taxon>
        <taxon>Cyanophyceae</taxon>
        <taxon>Prochlorotrichales</taxon>
        <taxon>Prochlorotrichaceae</taxon>
        <taxon>Prochlorothrix</taxon>
    </lineage>
</organism>
<evidence type="ECO:0000256" key="4">
    <source>
        <dbReference type="ARBA" id="ARBA00022490"/>
    </source>
</evidence>
<evidence type="ECO:0000256" key="1">
    <source>
        <dbReference type="ARBA" id="ARBA00004496"/>
    </source>
</evidence>
<proteinExistence type="inferred from homology"/>
<dbReference type="GO" id="GO:0003725">
    <property type="term" value="F:double-stranded RNA binding"/>
    <property type="evidence" value="ECO:0007669"/>
    <property type="project" value="InterPro"/>
</dbReference>
<dbReference type="GO" id="GO:0000049">
    <property type="term" value="F:tRNA binding"/>
    <property type="evidence" value="ECO:0007669"/>
    <property type="project" value="TreeGrafter"/>
</dbReference>
<sequence>MPRAPLPPLFKTIAHLSAIAQAGALVSFPTDTVPALGIRPDRAADLFAAKGRAMTKPLILMGASRDDLLPYVDTAAVAEAVVAQWQRLMDRHWPGAVTFVLPVGTAGQPWAMALNPTNPTTLGLRVPDHPQAQAILRATGPLATTSANRSGEPALTDLRAIAVAFPQVAVLDPEGAIAGSGQPSTVVSWQGEGWQVLRQGTVQEIGVD</sequence>
<evidence type="ECO:0000256" key="11">
    <source>
        <dbReference type="ARBA" id="ARBA00048366"/>
    </source>
</evidence>
<dbReference type="InterPro" id="IPR017945">
    <property type="entry name" value="DHBP_synth_RibB-like_a/b_dom"/>
</dbReference>
<dbReference type="Gene3D" id="3.90.870.10">
    <property type="entry name" value="DHBP synthase"/>
    <property type="match status" value="1"/>
</dbReference>
<evidence type="ECO:0000256" key="3">
    <source>
        <dbReference type="ARBA" id="ARBA00012584"/>
    </source>
</evidence>
<keyword evidence="8" id="KW-0547">Nucleotide-binding</keyword>
<keyword evidence="5" id="KW-0808">Transferase</keyword>
<comment type="subcellular location">
    <subcellularLocation>
        <location evidence="1">Cytoplasm</location>
    </subcellularLocation>
</comment>
<keyword evidence="14" id="KW-1185">Reference proteome</keyword>
<dbReference type="PROSITE" id="PS51163">
    <property type="entry name" value="YRDC"/>
    <property type="match status" value="1"/>
</dbReference>
<evidence type="ECO:0000256" key="8">
    <source>
        <dbReference type="ARBA" id="ARBA00022741"/>
    </source>
</evidence>
<dbReference type="GO" id="GO:0005524">
    <property type="term" value="F:ATP binding"/>
    <property type="evidence" value="ECO:0007669"/>
    <property type="project" value="UniProtKB-KW"/>
</dbReference>
<keyword evidence="6" id="KW-0819">tRNA processing</keyword>
<comment type="caution">
    <text evidence="13">The sequence shown here is derived from an EMBL/GenBank/DDBJ whole genome shotgun (WGS) entry which is preliminary data.</text>
</comment>
<dbReference type="SUPFAM" id="SSF55821">
    <property type="entry name" value="YrdC/RibB"/>
    <property type="match status" value="1"/>
</dbReference>
<evidence type="ECO:0000313" key="13">
    <source>
        <dbReference type="EMBL" id="KKJ01455.1"/>
    </source>
</evidence>
<keyword evidence="7" id="KW-0548">Nucleotidyltransferase</keyword>
<dbReference type="Proteomes" id="UP000034681">
    <property type="component" value="Unassembled WGS sequence"/>
</dbReference>
<gene>
    <name evidence="13" type="ORF">PROH_03775</name>
</gene>
<dbReference type="EMBL" id="AJTX02000002">
    <property type="protein sequence ID" value="KKJ01455.1"/>
    <property type="molecule type" value="Genomic_DNA"/>
</dbReference>
<reference evidence="13" key="1">
    <citation type="submission" date="2012-04" db="EMBL/GenBank/DDBJ databases">
        <authorList>
            <person name="Borisov I.G."/>
            <person name="Ivanikova N.V."/>
            <person name="Pinevich A.V."/>
        </authorList>
    </citation>
    <scope>NUCLEOTIDE SEQUENCE</scope>
    <source>
        <strain evidence="13">CALU 1027</strain>
    </source>
</reference>
<comment type="catalytic activity">
    <reaction evidence="11">
        <text>L-threonine + hydrogencarbonate + ATP = L-threonylcarbamoyladenylate + diphosphate + H2O</text>
        <dbReference type="Rhea" id="RHEA:36407"/>
        <dbReference type="ChEBI" id="CHEBI:15377"/>
        <dbReference type="ChEBI" id="CHEBI:17544"/>
        <dbReference type="ChEBI" id="CHEBI:30616"/>
        <dbReference type="ChEBI" id="CHEBI:33019"/>
        <dbReference type="ChEBI" id="CHEBI:57926"/>
        <dbReference type="ChEBI" id="CHEBI:73682"/>
        <dbReference type="EC" id="2.7.7.87"/>
    </reaction>
</comment>
<protein>
    <recommendedName>
        <fullName evidence="10">L-threonylcarbamoyladenylate synthase</fullName>
        <ecNumber evidence="3">2.7.7.87</ecNumber>
    </recommendedName>
    <alternativeName>
        <fullName evidence="10">L-threonylcarbamoyladenylate synthase</fullName>
    </alternativeName>
</protein>
<keyword evidence="9" id="KW-0067">ATP-binding</keyword>
<evidence type="ECO:0000313" key="14">
    <source>
        <dbReference type="Proteomes" id="UP000034681"/>
    </source>
</evidence>
<dbReference type="GO" id="GO:0008033">
    <property type="term" value="P:tRNA processing"/>
    <property type="evidence" value="ECO:0007669"/>
    <property type="project" value="UniProtKB-KW"/>
</dbReference>
<dbReference type="PANTHER" id="PTHR17490:SF16">
    <property type="entry name" value="THREONYLCARBAMOYL-AMP SYNTHASE"/>
    <property type="match status" value="1"/>
</dbReference>
<dbReference type="GO" id="GO:0005737">
    <property type="term" value="C:cytoplasm"/>
    <property type="evidence" value="ECO:0007669"/>
    <property type="project" value="UniProtKB-SubCell"/>
</dbReference>
<dbReference type="EC" id="2.7.7.87" evidence="3"/>
<evidence type="ECO:0000256" key="5">
    <source>
        <dbReference type="ARBA" id="ARBA00022679"/>
    </source>
</evidence>
<dbReference type="GO" id="GO:0061710">
    <property type="term" value="F:L-threonylcarbamoyladenylate synthase"/>
    <property type="evidence" value="ECO:0007669"/>
    <property type="project" value="UniProtKB-EC"/>
</dbReference>
<keyword evidence="4" id="KW-0963">Cytoplasm</keyword>
<dbReference type="GO" id="GO:0006450">
    <property type="term" value="P:regulation of translational fidelity"/>
    <property type="evidence" value="ECO:0007669"/>
    <property type="project" value="TreeGrafter"/>
</dbReference>
<dbReference type="Pfam" id="PF01300">
    <property type="entry name" value="Sua5_yciO_yrdC"/>
    <property type="match status" value="1"/>
</dbReference>
<evidence type="ECO:0000256" key="6">
    <source>
        <dbReference type="ARBA" id="ARBA00022694"/>
    </source>
</evidence>
<dbReference type="AlphaFoldDB" id="A0A0M2PZ75"/>
<dbReference type="OrthoDB" id="9814580at2"/>
<evidence type="ECO:0000259" key="12">
    <source>
        <dbReference type="PROSITE" id="PS51163"/>
    </source>
</evidence>